<feature type="transmembrane region" description="Helical" evidence="5">
    <location>
        <begin position="373"/>
        <end position="405"/>
    </location>
</feature>
<feature type="transmembrane region" description="Helical" evidence="5">
    <location>
        <begin position="107"/>
        <end position="133"/>
    </location>
</feature>
<feature type="transmembrane region" description="Helical" evidence="5">
    <location>
        <begin position="417"/>
        <end position="441"/>
    </location>
</feature>
<protein>
    <submittedName>
        <fullName evidence="7">NitT/TauT family transport system permease protein</fullName>
    </submittedName>
</protein>
<feature type="transmembrane region" description="Helical" evidence="5">
    <location>
        <begin position="492"/>
        <end position="514"/>
    </location>
</feature>
<keyword evidence="3 5" id="KW-1133">Transmembrane helix</keyword>
<keyword evidence="4 5" id="KW-0472">Membrane</keyword>
<feature type="transmembrane region" description="Helical" evidence="5">
    <location>
        <begin position="249"/>
        <end position="271"/>
    </location>
</feature>
<dbReference type="Proteomes" id="UP000192660">
    <property type="component" value="Unassembled WGS sequence"/>
</dbReference>
<dbReference type="GO" id="GO:0005886">
    <property type="term" value="C:plasma membrane"/>
    <property type="evidence" value="ECO:0007669"/>
    <property type="project" value="UniProtKB-SubCell"/>
</dbReference>
<dbReference type="CDD" id="cd06261">
    <property type="entry name" value="TM_PBP2"/>
    <property type="match status" value="2"/>
</dbReference>
<evidence type="ECO:0000313" key="8">
    <source>
        <dbReference type="Proteomes" id="UP000192660"/>
    </source>
</evidence>
<dbReference type="PANTHER" id="PTHR42744:SF1">
    <property type="entry name" value="BINDING-PROTEIN-DEPENDENT TRANSPORT SYSTEMS INNER MEMBRANE COMPONENT"/>
    <property type="match status" value="1"/>
</dbReference>
<feature type="transmembrane region" description="Helical" evidence="5">
    <location>
        <begin position="340"/>
        <end position="361"/>
    </location>
</feature>
<evidence type="ECO:0000256" key="3">
    <source>
        <dbReference type="ARBA" id="ARBA00022989"/>
    </source>
</evidence>
<comment type="similarity">
    <text evidence="5">Belongs to the binding-protein-dependent transport system permease family.</text>
</comment>
<accession>A0A1W1W8F0</accession>
<keyword evidence="2 5" id="KW-0812">Transmembrane</keyword>
<feature type="transmembrane region" description="Helical" evidence="5">
    <location>
        <begin position="192"/>
        <end position="214"/>
    </location>
</feature>
<evidence type="ECO:0000256" key="4">
    <source>
        <dbReference type="ARBA" id="ARBA00023136"/>
    </source>
</evidence>
<reference evidence="8" key="1">
    <citation type="submission" date="2017-04" db="EMBL/GenBank/DDBJ databases">
        <authorList>
            <person name="Varghese N."/>
            <person name="Submissions S."/>
        </authorList>
    </citation>
    <scope>NUCLEOTIDE SEQUENCE [LARGE SCALE GENOMIC DNA]</scope>
    <source>
        <strain evidence="8">DSM 9293</strain>
    </source>
</reference>
<sequence>MYRRINLAVDPRGDHMADNGENRGGFHYADILVGAVIIAILSLILAWATHAHHYRPETGGISLAYAKLPLYALYSWLRMFFAYLLSIIFTFVYAYQAAYNKRAEKILIPLLDILQSIPVLSFLPVVLLAFIALFPGSRLGVNLASILLIFTGQVWNMVFAFYHGLITIPRDLRESALSLNLSPWQRFRTLELPYAMVGLVWNSMMSWAGGWFFLMAAEMFSLGNRNYQLQGLGSYLQTAANQGNWNKEIWGLVVLIAVIVAMDQLVWRPLLAWSDKFKMELVEGAVKPRSAVLMILRRSILLEWLGQKVFAPLTEWTDRLFSRTLPKITHKQPVESIMGLFRSLLLAFSLIALFSALEGAFHLMAHWTWSQVLMVLLAVGATLFRVMMSLLISVLWTVPVGVFIGSHPKWAQALTPITQIAASVPATALFPGLVALLIGLHGGLQTASILLMVLGTQWYILFNVIAGASAIPEDLREATVMFRLKGWQAWKTLILPAIYPYLITGLITASGGAWNASIVAEYVSFHNRTYTTFGVGSLIAETSQKGQFSLLLLATGTLALTVVLINRLIWRPLYNRASERYSLS</sequence>
<feature type="domain" description="ABC transmembrane type-1" evidence="6">
    <location>
        <begin position="379"/>
        <end position="569"/>
    </location>
</feature>
<keyword evidence="5" id="KW-0813">Transport</keyword>
<evidence type="ECO:0000256" key="2">
    <source>
        <dbReference type="ARBA" id="ARBA00022692"/>
    </source>
</evidence>
<feature type="domain" description="ABC transmembrane type-1" evidence="6">
    <location>
        <begin position="72"/>
        <end position="271"/>
    </location>
</feature>
<feature type="transmembrane region" description="Helical" evidence="5">
    <location>
        <begin position="447"/>
        <end position="471"/>
    </location>
</feature>
<dbReference type="OrthoDB" id="9806809at2"/>
<dbReference type="AlphaFoldDB" id="A0A1W1W8F0"/>
<comment type="subcellular location">
    <subcellularLocation>
        <location evidence="5">Cell membrane</location>
        <topology evidence="5">Multi-pass membrane protein</topology>
    </subcellularLocation>
    <subcellularLocation>
        <location evidence="1">Membrane</location>
        <topology evidence="1">Multi-pass membrane protein</topology>
    </subcellularLocation>
</comment>
<feature type="transmembrane region" description="Helical" evidence="5">
    <location>
        <begin position="71"/>
        <end position="95"/>
    </location>
</feature>
<feature type="transmembrane region" description="Helical" evidence="5">
    <location>
        <begin position="548"/>
        <end position="570"/>
    </location>
</feature>
<dbReference type="GO" id="GO:0055085">
    <property type="term" value="P:transmembrane transport"/>
    <property type="evidence" value="ECO:0007669"/>
    <property type="project" value="InterPro"/>
</dbReference>
<evidence type="ECO:0000313" key="7">
    <source>
        <dbReference type="EMBL" id="SMC02567.1"/>
    </source>
</evidence>
<feature type="transmembrane region" description="Helical" evidence="5">
    <location>
        <begin position="31"/>
        <end position="51"/>
    </location>
</feature>
<dbReference type="STRING" id="28034.BFX07_04840"/>
<dbReference type="InterPro" id="IPR035906">
    <property type="entry name" value="MetI-like_sf"/>
</dbReference>
<feature type="transmembrane region" description="Helical" evidence="5">
    <location>
        <begin position="139"/>
        <end position="162"/>
    </location>
</feature>
<dbReference type="PROSITE" id="PS50928">
    <property type="entry name" value="ABC_TM1"/>
    <property type="match status" value="2"/>
</dbReference>
<evidence type="ECO:0000259" key="6">
    <source>
        <dbReference type="PROSITE" id="PS50928"/>
    </source>
</evidence>
<dbReference type="PANTHER" id="PTHR42744">
    <property type="entry name" value="BINDING-PROTEIN-DEPENDENT TRANSPORT SYSTEMS INNER MEMBRANE COMPONENT"/>
    <property type="match status" value="1"/>
</dbReference>
<name>A0A1W1W8F0_SULTA</name>
<dbReference type="SUPFAM" id="SSF161098">
    <property type="entry name" value="MetI-like"/>
    <property type="match status" value="2"/>
</dbReference>
<dbReference type="Gene3D" id="1.10.3720.10">
    <property type="entry name" value="MetI-like"/>
    <property type="match status" value="2"/>
</dbReference>
<evidence type="ECO:0000256" key="1">
    <source>
        <dbReference type="ARBA" id="ARBA00004141"/>
    </source>
</evidence>
<proteinExistence type="inferred from homology"/>
<evidence type="ECO:0000256" key="5">
    <source>
        <dbReference type="RuleBase" id="RU363032"/>
    </source>
</evidence>
<dbReference type="InterPro" id="IPR000515">
    <property type="entry name" value="MetI-like"/>
</dbReference>
<dbReference type="Pfam" id="PF00528">
    <property type="entry name" value="BPD_transp_1"/>
    <property type="match status" value="2"/>
</dbReference>
<dbReference type="EMBL" id="FWWY01000001">
    <property type="protein sequence ID" value="SMC02567.1"/>
    <property type="molecule type" value="Genomic_DNA"/>
</dbReference>
<keyword evidence="8" id="KW-1185">Reference proteome</keyword>
<gene>
    <name evidence="7" type="ORF">SAMN00768000_0655</name>
</gene>
<organism evidence="7 8">
    <name type="scientific">Sulfobacillus thermosulfidooxidans (strain DSM 9293 / VKM B-1269 / AT-1)</name>
    <dbReference type="NCBI Taxonomy" id="929705"/>
    <lineage>
        <taxon>Bacteria</taxon>
        <taxon>Bacillati</taxon>
        <taxon>Bacillota</taxon>
        <taxon>Clostridia</taxon>
        <taxon>Eubacteriales</taxon>
        <taxon>Clostridiales Family XVII. Incertae Sedis</taxon>
        <taxon>Sulfobacillus</taxon>
    </lineage>
</organism>